<name>A0ABN9PPE3_9DINO</name>
<comment type="caution">
    <text evidence="2">The sequence shown here is derived from an EMBL/GenBank/DDBJ whole genome shotgun (WGS) entry which is preliminary data.</text>
</comment>
<gene>
    <name evidence="2" type="ORF">PCOR1329_LOCUS3637</name>
</gene>
<sequence length="115" mass="12571">LRGLRRRLRRRRAATARGAAAGVPSTMPGSARGPARRHAPAVELRPRARERGRRPREHLPRDPRGGGRHRDAGVSRHARAPRPGVRHHLGGEPTVLEGLSPQAEEVLELGEHGAM</sequence>
<keyword evidence="3" id="KW-1185">Reference proteome</keyword>
<accession>A0ABN9PPE3</accession>
<dbReference type="EMBL" id="CAUYUJ010000936">
    <property type="protein sequence ID" value="CAK0793298.1"/>
    <property type="molecule type" value="Genomic_DNA"/>
</dbReference>
<feature type="compositionally biased region" description="Basic residues" evidence="1">
    <location>
        <begin position="76"/>
        <end position="88"/>
    </location>
</feature>
<evidence type="ECO:0000256" key="1">
    <source>
        <dbReference type="SAM" id="MobiDB-lite"/>
    </source>
</evidence>
<evidence type="ECO:0000313" key="3">
    <source>
        <dbReference type="Proteomes" id="UP001189429"/>
    </source>
</evidence>
<feature type="non-terminal residue" evidence="2">
    <location>
        <position position="115"/>
    </location>
</feature>
<feature type="compositionally biased region" description="Basic residues" evidence="1">
    <location>
        <begin position="1"/>
        <end position="14"/>
    </location>
</feature>
<reference evidence="2" key="1">
    <citation type="submission" date="2023-10" db="EMBL/GenBank/DDBJ databases">
        <authorList>
            <person name="Chen Y."/>
            <person name="Shah S."/>
            <person name="Dougan E. K."/>
            <person name="Thang M."/>
            <person name="Chan C."/>
        </authorList>
    </citation>
    <scope>NUCLEOTIDE SEQUENCE [LARGE SCALE GENOMIC DNA]</scope>
</reference>
<feature type="compositionally biased region" description="Basic and acidic residues" evidence="1">
    <location>
        <begin position="57"/>
        <end position="74"/>
    </location>
</feature>
<dbReference type="Proteomes" id="UP001189429">
    <property type="component" value="Unassembled WGS sequence"/>
</dbReference>
<evidence type="ECO:0000313" key="2">
    <source>
        <dbReference type="EMBL" id="CAK0793298.1"/>
    </source>
</evidence>
<proteinExistence type="predicted"/>
<organism evidence="2 3">
    <name type="scientific">Prorocentrum cordatum</name>
    <dbReference type="NCBI Taxonomy" id="2364126"/>
    <lineage>
        <taxon>Eukaryota</taxon>
        <taxon>Sar</taxon>
        <taxon>Alveolata</taxon>
        <taxon>Dinophyceae</taxon>
        <taxon>Prorocentrales</taxon>
        <taxon>Prorocentraceae</taxon>
        <taxon>Prorocentrum</taxon>
    </lineage>
</organism>
<feature type="region of interest" description="Disordered" evidence="1">
    <location>
        <begin position="1"/>
        <end position="115"/>
    </location>
</feature>
<protein>
    <submittedName>
        <fullName evidence="2">Uncharacterized protein</fullName>
    </submittedName>
</protein>
<feature type="non-terminal residue" evidence="2">
    <location>
        <position position="1"/>
    </location>
</feature>